<dbReference type="STRING" id="913024.SAMN05421741_102141"/>
<reference evidence="10" key="1">
    <citation type="submission" date="2016-10" db="EMBL/GenBank/DDBJ databases">
        <authorList>
            <person name="Varghese N."/>
            <person name="Submissions S."/>
        </authorList>
    </citation>
    <scope>NUCLEOTIDE SEQUENCE [LARGE SCALE GENOMIC DNA]</scope>
    <source>
        <strain evidence="10">DS-12</strain>
    </source>
</reference>
<keyword evidence="5 7" id="KW-0573">Peptidoglycan synthesis</keyword>
<keyword evidence="6 7" id="KW-0961">Cell wall biogenesis/degradation</keyword>
<dbReference type="OrthoDB" id="463216at2"/>
<dbReference type="GO" id="GO:0071555">
    <property type="term" value="P:cell wall organization"/>
    <property type="evidence" value="ECO:0007669"/>
    <property type="project" value="UniProtKB-UniRule"/>
</dbReference>
<evidence type="ECO:0000256" key="6">
    <source>
        <dbReference type="ARBA" id="ARBA00023316"/>
    </source>
</evidence>
<protein>
    <submittedName>
        <fullName evidence="9">L,D-transpeptidase catalytic domain</fullName>
    </submittedName>
</protein>
<dbReference type="GO" id="GO:0008360">
    <property type="term" value="P:regulation of cell shape"/>
    <property type="evidence" value="ECO:0007669"/>
    <property type="project" value="UniProtKB-UniRule"/>
</dbReference>
<organism evidence="9 10">
    <name type="scientific">Paenimyroides ummariense</name>
    <dbReference type="NCBI Taxonomy" id="913024"/>
    <lineage>
        <taxon>Bacteria</taxon>
        <taxon>Pseudomonadati</taxon>
        <taxon>Bacteroidota</taxon>
        <taxon>Flavobacteriia</taxon>
        <taxon>Flavobacteriales</taxon>
        <taxon>Flavobacteriaceae</taxon>
        <taxon>Paenimyroides</taxon>
    </lineage>
</organism>
<keyword evidence="10" id="KW-1185">Reference proteome</keyword>
<dbReference type="UniPathway" id="UPA00219"/>
<dbReference type="RefSeq" id="WP_091518495.1">
    <property type="nucleotide sequence ID" value="NZ_FOVI01000002.1"/>
</dbReference>
<evidence type="ECO:0000256" key="5">
    <source>
        <dbReference type="ARBA" id="ARBA00022984"/>
    </source>
</evidence>
<dbReference type="GO" id="GO:0016740">
    <property type="term" value="F:transferase activity"/>
    <property type="evidence" value="ECO:0007669"/>
    <property type="project" value="UniProtKB-KW"/>
</dbReference>
<dbReference type="EMBL" id="FOVI01000002">
    <property type="protein sequence ID" value="SFN21415.1"/>
    <property type="molecule type" value="Genomic_DNA"/>
</dbReference>
<dbReference type="Gene3D" id="2.40.440.10">
    <property type="entry name" value="L,D-transpeptidase catalytic domain-like"/>
    <property type="match status" value="1"/>
</dbReference>
<dbReference type="PANTHER" id="PTHR30582">
    <property type="entry name" value="L,D-TRANSPEPTIDASE"/>
    <property type="match status" value="1"/>
</dbReference>
<gene>
    <name evidence="9" type="ORF">SAMN05421741_102141</name>
</gene>
<dbReference type="Proteomes" id="UP000199036">
    <property type="component" value="Unassembled WGS sequence"/>
</dbReference>
<feature type="active site" description="Nucleophile" evidence="7">
    <location>
        <position position="205"/>
    </location>
</feature>
<dbReference type="Pfam" id="PF03734">
    <property type="entry name" value="YkuD"/>
    <property type="match status" value="1"/>
</dbReference>
<comment type="pathway">
    <text evidence="1 7">Cell wall biogenesis; peptidoglycan biosynthesis.</text>
</comment>
<dbReference type="AlphaFoldDB" id="A0A1I4X6S9"/>
<dbReference type="InterPro" id="IPR038063">
    <property type="entry name" value="Transpep_catalytic_dom"/>
</dbReference>
<name>A0A1I4X6S9_9FLAO</name>
<evidence type="ECO:0000256" key="3">
    <source>
        <dbReference type="ARBA" id="ARBA00022679"/>
    </source>
</evidence>
<proteinExistence type="inferred from homology"/>
<accession>A0A1I4X6S9</accession>
<dbReference type="SUPFAM" id="SSF141523">
    <property type="entry name" value="L,D-transpeptidase catalytic domain-like"/>
    <property type="match status" value="1"/>
</dbReference>
<evidence type="ECO:0000256" key="2">
    <source>
        <dbReference type="ARBA" id="ARBA00005992"/>
    </source>
</evidence>
<dbReference type="GO" id="GO:0005576">
    <property type="term" value="C:extracellular region"/>
    <property type="evidence" value="ECO:0007669"/>
    <property type="project" value="TreeGrafter"/>
</dbReference>
<evidence type="ECO:0000256" key="1">
    <source>
        <dbReference type="ARBA" id="ARBA00004752"/>
    </source>
</evidence>
<evidence type="ECO:0000313" key="10">
    <source>
        <dbReference type="Proteomes" id="UP000199036"/>
    </source>
</evidence>
<keyword evidence="4 7" id="KW-0133">Cell shape</keyword>
<dbReference type="InterPro" id="IPR050979">
    <property type="entry name" value="LD-transpeptidase"/>
</dbReference>
<evidence type="ECO:0000256" key="7">
    <source>
        <dbReference type="PROSITE-ProRule" id="PRU01373"/>
    </source>
</evidence>
<evidence type="ECO:0000259" key="8">
    <source>
        <dbReference type="PROSITE" id="PS52029"/>
    </source>
</evidence>
<dbReference type="PROSITE" id="PS51257">
    <property type="entry name" value="PROKAR_LIPOPROTEIN"/>
    <property type="match status" value="1"/>
</dbReference>
<dbReference type="GO" id="GO:0018104">
    <property type="term" value="P:peptidoglycan-protein cross-linking"/>
    <property type="evidence" value="ECO:0007669"/>
    <property type="project" value="TreeGrafter"/>
</dbReference>
<dbReference type="GO" id="GO:0071972">
    <property type="term" value="F:peptidoglycan L,D-transpeptidase activity"/>
    <property type="evidence" value="ECO:0007669"/>
    <property type="project" value="TreeGrafter"/>
</dbReference>
<evidence type="ECO:0000256" key="4">
    <source>
        <dbReference type="ARBA" id="ARBA00022960"/>
    </source>
</evidence>
<feature type="active site" description="Proton donor/acceptor" evidence="7">
    <location>
        <position position="192"/>
    </location>
</feature>
<sequence length="294" mass="33795">MKKTILITAFATLISVIGCKDTPEERQEKALEKKFERKYEKAQDYTYTNWVLKSNDSVRKIFKEKFTSQQLTTIVALNRVDKSTFASVDTLLIPDQFDDDFLAYSPFPYTLSSAKDVKKLAIFSYPIQAYGLYENGELVKWGPSSMGSKQHKTPEGLYFCNWKGEETISTFDDEWVLRWNFNLDNEEGIAWHQYQLPGYPASHSCLRLLEADAKWMYDWADEWILADKETVKAKGTPVIVYGSYNFDGRKPWLDLAKDSHANDISAETLNGIVGKYQAEILKEQKNREAVPAAK</sequence>
<comment type="similarity">
    <text evidence="2">Belongs to the YkuD family.</text>
</comment>
<dbReference type="PROSITE" id="PS52029">
    <property type="entry name" value="LD_TPASE"/>
    <property type="match status" value="1"/>
</dbReference>
<evidence type="ECO:0000313" key="9">
    <source>
        <dbReference type="EMBL" id="SFN21415.1"/>
    </source>
</evidence>
<dbReference type="CDD" id="cd16913">
    <property type="entry name" value="YkuD_like"/>
    <property type="match status" value="1"/>
</dbReference>
<keyword evidence="3" id="KW-0808">Transferase</keyword>
<dbReference type="PANTHER" id="PTHR30582:SF2">
    <property type="entry name" value="L,D-TRANSPEPTIDASE YCIB-RELATED"/>
    <property type="match status" value="1"/>
</dbReference>
<dbReference type="InterPro" id="IPR005490">
    <property type="entry name" value="LD_TPept_cat_dom"/>
</dbReference>
<feature type="domain" description="L,D-TPase catalytic" evidence="8">
    <location>
        <begin position="119"/>
        <end position="241"/>
    </location>
</feature>